<evidence type="ECO:0000256" key="3">
    <source>
        <dbReference type="ARBA" id="ARBA00022989"/>
    </source>
</evidence>
<keyword evidence="9" id="KW-1185">Reference proteome</keyword>
<gene>
    <name evidence="8" type="primary">Mo01753</name>
    <name evidence="8" type="ORF">E5Q_01753</name>
</gene>
<feature type="binding site" evidence="5">
    <location>
        <position position="652"/>
    </location>
    <ligand>
        <name>Zn(2+)</name>
        <dbReference type="ChEBI" id="CHEBI:29105"/>
    </ligand>
</feature>
<reference evidence="8 9" key="2">
    <citation type="journal article" date="2012" name="Open Biol.">
        <title>Characteristics of nucleosomes and linker DNA regions on the genome of the basidiomycete Mixia osmundae revealed by mono- and dinucleosome mapping.</title>
        <authorList>
            <person name="Nishida H."/>
            <person name="Kondo S."/>
            <person name="Matsumoto T."/>
            <person name="Suzuki Y."/>
            <person name="Yoshikawa H."/>
            <person name="Taylor T.D."/>
            <person name="Sugiyama J."/>
        </authorList>
    </citation>
    <scope>NUCLEOTIDE SEQUENCE [LARGE SCALE GENOMIC DNA]</scope>
    <source>
        <strain evidence="9">CBS 9802 / IAM 14324 / JCM 22182 / KY 12970</strain>
    </source>
</reference>
<keyword evidence="3 7" id="KW-1133">Transmembrane helix</keyword>
<name>G7DX01_MIXOS</name>
<feature type="compositionally biased region" description="Polar residues" evidence="6">
    <location>
        <begin position="1"/>
        <end position="10"/>
    </location>
</feature>
<dbReference type="InterPro" id="IPR004254">
    <property type="entry name" value="AdipoR/HlyIII-related"/>
</dbReference>
<feature type="compositionally biased region" description="Polar residues" evidence="6">
    <location>
        <begin position="44"/>
        <end position="57"/>
    </location>
</feature>
<evidence type="ECO:0000313" key="8">
    <source>
        <dbReference type="EMBL" id="GAA95098.1"/>
    </source>
</evidence>
<feature type="compositionally biased region" description="Low complexity" evidence="6">
    <location>
        <begin position="212"/>
        <end position="222"/>
    </location>
</feature>
<comment type="caution">
    <text evidence="8">The sequence shown here is derived from an EMBL/GenBank/DDBJ whole genome shotgun (WGS) entry which is preliminary data.</text>
</comment>
<dbReference type="GO" id="GO:0016020">
    <property type="term" value="C:membrane"/>
    <property type="evidence" value="ECO:0007669"/>
    <property type="project" value="UniProtKB-SubCell"/>
</dbReference>
<feature type="transmembrane region" description="Helical" evidence="7">
    <location>
        <begin position="611"/>
        <end position="632"/>
    </location>
</feature>
<protein>
    <submittedName>
        <fullName evidence="8">Uncharacterized protein</fullName>
    </submittedName>
</protein>
<keyword evidence="2 7" id="KW-0812">Transmembrane</keyword>
<dbReference type="STRING" id="764103.G7DX01"/>
<feature type="transmembrane region" description="Helical" evidence="7">
    <location>
        <begin position="486"/>
        <end position="509"/>
    </location>
</feature>
<evidence type="ECO:0000256" key="1">
    <source>
        <dbReference type="ARBA" id="ARBA00004141"/>
    </source>
</evidence>
<feature type="region of interest" description="Disordered" evidence="6">
    <location>
        <begin position="148"/>
        <end position="229"/>
    </location>
</feature>
<evidence type="ECO:0000256" key="7">
    <source>
        <dbReference type="SAM" id="Phobius"/>
    </source>
</evidence>
<evidence type="ECO:0000256" key="5">
    <source>
        <dbReference type="PIRSR" id="PIRSR604254-1"/>
    </source>
</evidence>
<proteinExistence type="predicted"/>
<dbReference type="PANTHER" id="PTHR20855">
    <property type="entry name" value="ADIPOR/PROGESTIN RECEPTOR-RELATED"/>
    <property type="match status" value="1"/>
</dbReference>
<evidence type="ECO:0000256" key="6">
    <source>
        <dbReference type="SAM" id="MobiDB-lite"/>
    </source>
</evidence>
<feature type="compositionally biased region" description="Basic and acidic residues" evidence="6">
    <location>
        <begin position="148"/>
        <end position="162"/>
    </location>
</feature>
<feature type="transmembrane region" description="Helical" evidence="7">
    <location>
        <begin position="582"/>
        <end position="605"/>
    </location>
</feature>
<feature type="compositionally biased region" description="Polar residues" evidence="6">
    <location>
        <begin position="87"/>
        <end position="98"/>
    </location>
</feature>
<dbReference type="GO" id="GO:0038023">
    <property type="term" value="F:signaling receptor activity"/>
    <property type="evidence" value="ECO:0007669"/>
    <property type="project" value="TreeGrafter"/>
</dbReference>
<dbReference type="EMBL" id="BABT02000054">
    <property type="protein sequence ID" value="GAA95098.1"/>
    <property type="molecule type" value="Genomic_DNA"/>
</dbReference>
<dbReference type="eggNOG" id="KOG0748">
    <property type="taxonomic scope" value="Eukaryota"/>
</dbReference>
<dbReference type="GO" id="GO:0046872">
    <property type="term" value="F:metal ion binding"/>
    <property type="evidence" value="ECO:0007669"/>
    <property type="project" value="UniProtKB-KW"/>
</dbReference>
<feature type="binding site" evidence="5">
    <location>
        <position position="506"/>
    </location>
    <ligand>
        <name>Zn(2+)</name>
        <dbReference type="ChEBI" id="CHEBI:29105"/>
    </ligand>
</feature>
<feature type="region of interest" description="Disordered" evidence="6">
    <location>
        <begin position="1"/>
        <end position="98"/>
    </location>
</feature>
<dbReference type="PANTHER" id="PTHR20855:SF97">
    <property type="entry name" value="ADIPOR-LIKE RECEPTOR IZH3-RELATED"/>
    <property type="match status" value="1"/>
</dbReference>
<evidence type="ECO:0000313" key="9">
    <source>
        <dbReference type="Proteomes" id="UP000009131"/>
    </source>
</evidence>
<sequence>MTSNGSARTSSKGKERQANQEPDESNIPPAFNVLPPVSAPGSYFPQSQSTSSLSPYLTSDRRTKSHATSSVIADDASSETSSSTSTGPSNLGQRPRSSSMYVHSATSFPRRIQAALPLALDYLDFSGLRALLLGHVNQAEETLKTVREEFSGSENEWSHESDGEGESDETDNETNGHSDPIRANVIIDPTEGAVQPSTLRRRRRRREERANSTASAPPSSSSLHTNMPAPRSLDALMDQLSAYLASMKSELLSATSIPATPGSITLAGPAARAKLEELVTSLEALGASASASRATMVTSLTAHLERLRDAVDVRNRAEWQWPSVPLTPGQSRVPSISTVQAYFRAESDRLARAISKLPDIDTIHIPHNPLSDALKTAKTARHYLHDYDRAEDELYARALELGKTRLLVYDELPQEWRNNAFIISGYRFIPMERWRALFASFFGWHNETLNIHTHVVGSVFVAYLLANFSSLAPIETDLPYSPMDRFVNALFLVAAIKCLVLSAIWHLFAGCASRRVFIGTACLDYIGISALIAASVISLTWYGLRCNEEIAMPYIYFIGAVGLLGMYLPWKEWFNKRENKGWRIAFFLSMCASAVAPQAHMAWMYGLVETITFFIPALWSVAAYVAGLVLYAQNWPESIGKKGAFDCVGHSHQFWHLAICLAIWLHWRALGILHTEGSIAFSCATQPMPALIAHAASVIKSDSVHFFKQIVLAFSKG</sequence>
<feature type="compositionally biased region" description="Acidic residues" evidence="6">
    <location>
        <begin position="163"/>
        <end position="172"/>
    </location>
</feature>
<dbReference type="HOGENOM" id="CLU_419870_0_0_1"/>
<dbReference type="GO" id="GO:0006882">
    <property type="term" value="P:intracellular zinc ion homeostasis"/>
    <property type="evidence" value="ECO:0007669"/>
    <property type="project" value="TreeGrafter"/>
</dbReference>
<feature type="transmembrane region" description="Helical" evidence="7">
    <location>
        <begin position="550"/>
        <end position="570"/>
    </location>
</feature>
<feature type="binding site" evidence="5">
    <location>
        <position position="656"/>
    </location>
    <ligand>
        <name>Zn(2+)</name>
        <dbReference type="ChEBI" id="CHEBI:29105"/>
    </ligand>
</feature>
<dbReference type="AlphaFoldDB" id="G7DX01"/>
<dbReference type="Pfam" id="PF03006">
    <property type="entry name" value="HlyIII"/>
    <property type="match status" value="1"/>
</dbReference>
<keyword evidence="5" id="KW-0862">Zinc</keyword>
<accession>G7DX01</accession>
<dbReference type="OMA" id="WHIGASH"/>
<feature type="transmembrane region" description="Helical" evidence="7">
    <location>
        <begin position="521"/>
        <end position="544"/>
    </location>
</feature>
<dbReference type="Proteomes" id="UP000009131">
    <property type="component" value="Unassembled WGS sequence"/>
</dbReference>
<keyword evidence="4 7" id="KW-0472">Membrane</keyword>
<reference evidence="8 9" key="1">
    <citation type="journal article" date="2011" name="J. Gen. Appl. Microbiol.">
        <title>Draft genome sequencing of the enigmatic basidiomycete Mixia osmundae.</title>
        <authorList>
            <person name="Nishida H."/>
            <person name="Nagatsuka Y."/>
            <person name="Sugiyama J."/>
        </authorList>
    </citation>
    <scope>NUCLEOTIDE SEQUENCE [LARGE SCALE GENOMIC DNA]</scope>
    <source>
        <strain evidence="9">CBS 9802 / IAM 14324 / JCM 22182 / KY 12970</strain>
    </source>
</reference>
<organism evidence="8 9">
    <name type="scientific">Mixia osmundae (strain CBS 9802 / IAM 14324 / JCM 22182 / KY 12970)</name>
    <dbReference type="NCBI Taxonomy" id="764103"/>
    <lineage>
        <taxon>Eukaryota</taxon>
        <taxon>Fungi</taxon>
        <taxon>Dikarya</taxon>
        <taxon>Basidiomycota</taxon>
        <taxon>Pucciniomycotina</taxon>
        <taxon>Mixiomycetes</taxon>
        <taxon>Mixiales</taxon>
        <taxon>Mixiaceae</taxon>
        <taxon>Mixia</taxon>
    </lineage>
</organism>
<evidence type="ECO:0000256" key="2">
    <source>
        <dbReference type="ARBA" id="ARBA00022692"/>
    </source>
</evidence>
<dbReference type="RefSeq" id="XP_014566664.1">
    <property type="nucleotide sequence ID" value="XM_014711178.1"/>
</dbReference>
<comment type="subcellular location">
    <subcellularLocation>
        <location evidence="1">Membrane</location>
        <topology evidence="1">Multi-pass membrane protein</topology>
    </subcellularLocation>
</comment>
<keyword evidence="5" id="KW-0479">Metal-binding</keyword>
<evidence type="ECO:0000256" key="4">
    <source>
        <dbReference type="ARBA" id="ARBA00023136"/>
    </source>
</evidence>
<dbReference type="OrthoDB" id="5585746at2759"/>
<dbReference type="InParanoid" id="G7DX01"/>